<sequence>MLSEGRKYGVRIVLANQYFDQLPKDLRSAMEGNVGVWCCFRTGPEDARAAHKVTQASKWDYAESRFTSLPDHQFVCNVPTHSNQGFWETAPPPPALPEAAASERLIRETLQQNYATRETSENSPFRVDNETLGPVAFAVSEGTTLREDIAEELGFSKGDVYAALRRAEDLGYTTWDPRTKENYITSLGESFVDAWGARRVTESEGELHMDLLARAVDYIRVTWGIEVDITPHGSQPSAPARRDFREGRDPVQPGGRVLDPRHEGRPGSQEPPQGPRGGAPLLVRGPVDGARRQAHSAGSRDRARGEALR</sequence>
<organism evidence="2">
    <name type="scientific">mine drainage metagenome</name>
    <dbReference type="NCBI Taxonomy" id="410659"/>
    <lineage>
        <taxon>unclassified sequences</taxon>
        <taxon>metagenomes</taxon>
        <taxon>ecological metagenomes</taxon>
    </lineage>
</organism>
<proteinExistence type="predicted"/>
<name>T0YHP4_9ZZZZ</name>
<dbReference type="AlphaFoldDB" id="T0YHP4"/>
<dbReference type="EMBL" id="AUZY01011345">
    <property type="protein sequence ID" value="EQD34966.1"/>
    <property type="molecule type" value="Genomic_DNA"/>
</dbReference>
<comment type="caution">
    <text evidence="2">The sequence shown here is derived from an EMBL/GenBank/DDBJ whole genome shotgun (WGS) entry which is preliminary data.</text>
</comment>
<feature type="compositionally biased region" description="Basic and acidic residues" evidence="1">
    <location>
        <begin position="240"/>
        <end position="249"/>
    </location>
</feature>
<reference evidence="2" key="2">
    <citation type="journal article" date="2014" name="ISME J.">
        <title>Microbial stratification in low pH oxic and suboxic macroscopic growths along an acid mine drainage.</title>
        <authorList>
            <person name="Mendez-Garcia C."/>
            <person name="Mesa V."/>
            <person name="Sprenger R.R."/>
            <person name="Richter M."/>
            <person name="Diez M.S."/>
            <person name="Solano J."/>
            <person name="Bargiela R."/>
            <person name="Golyshina O.V."/>
            <person name="Manteca A."/>
            <person name="Ramos J.L."/>
            <person name="Gallego J.R."/>
            <person name="Llorente I."/>
            <person name="Martins Dos Santos V.A."/>
            <person name="Jensen O.N."/>
            <person name="Pelaez A.I."/>
            <person name="Sanchez J."/>
            <person name="Ferrer M."/>
        </authorList>
    </citation>
    <scope>NUCLEOTIDE SEQUENCE</scope>
</reference>
<dbReference type="Gene3D" id="3.40.50.300">
    <property type="entry name" value="P-loop containing nucleotide triphosphate hydrolases"/>
    <property type="match status" value="1"/>
</dbReference>
<feature type="compositionally biased region" description="Basic and acidic residues" evidence="1">
    <location>
        <begin position="298"/>
        <end position="309"/>
    </location>
</feature>
<reference evidence="2" key="1">
    <citation type="submission" date="2013-08" db="EMBL/GenBank/DDBJ databases">
        <authorList>
            <person name="Mendez C."/>
            <person name="Richter M."/>
            <person name="Ferrer M."/>
            <person name="Sanchez J."/>
        </authorList>
    </citation>
    <scope>NUCLEOTIDE SEQUENCE</scope>
</reference>
<feature type="region of interest" description="Disordered" evidence="1">
    <location>
        <begin position="229"/>
        <end position="309"/>
    </location>
</feature>
<evidence type="ECO:0000313" key="2">
    <source>
        <dbReference type="EMBL" id="EQD34966.1"/>
    </source>
</evidence>
<gene>
    <name evidence="2" type="ORF">B1B_17003</name>
</gene>
<evidence type="ECO:0000256" key="1">
    <source>
        <dbReference type="SAM" id="MobiDB-lite"/>
    </source>
</evidence>
<protein>
    <submittedName>
        <fullName evidence="2">Uncharacterized protein</fullName>
    </submittedName>
</protein>
<dbReference type="InterPro" id="IPR027417">
    <property type="entry name" value="P-loop_NTPase"/>
</dbReference>
<accession>T0YHP4</accession>